<reference evidence="2" key="1">
    <citation type="journal article" date="2018" name="DNA Res.">
        <title>Multiple hybrid de novo genome assembly of finger millet, an orphan allotetraploid crop.</title>
        <authorList>
            <person name="Hatakeyama M."/>
            <person name="Aluri S."/>
            <person name="Balachadran M.T."/>
            <person name="Sivarajan S.R."/>
            <person name="Patrignani A."/>
            <person name="Gruter S."/>
            <person name="Poveda L."/>
            <person name="Shimizu-Inatsugi R."/>
            <person name="Baeten J."/>
            <person name="Francoijs K.J."/>
            <person name="Nataraja K.N."/>
            <person name="Reddy Y.A.N."/>
            <person name="Phadnis S."/>
            <person name="Ravikumar R.L."/>
            <person name="Schlapbach R."/>
            <person name="Sreeman S.M."/>
            <person name="Shimizu K.K."/>
        </authorList>
    </citation>
    <scope>NUCLEOTIDE SEQUENCE</scope>
</reference>
<evidence type="ECO:0000313" key="2">
    <source>
        <dbReference type="EMBL" id="GJN35983.1"/>
    </source>
</evidence>
<accession>A0AAV5FJM5</accession>
<keyword evidence="3" id="KW-1185">Reference proteome</keyword>
<feature type="compositionally biased region" description="Basic and acidic residues" evidence="1">
    <location>
        <begin position="20"/>
        <end position="33"/>
    </location>
</feature>
<sequence>MFAAGSAREQPQLHAMQPRSEVEGKDPRSRGEEPLAPSSRGGSGDQARLPGMEVATAARWRAGWGRGPGVDPWVGWRPGSEVTVAAEQA</sequence>
<evidence type="ECO:0000313" key="3">
    <source>
        <dbReference type="Proteomes" id="UP001054889"/>
    </source>
</evidence>
<gene>
    <name evidence="2" type="primary">gb24805</name>
    <name evidence="2" type="ORF">PR202_gb24805</name>
</gene>
<evidence type="ECO:0000256" key="1">
    <source>
        <dbReference type="SAM" id="MobiDB-lite"/>
    </source>
</evidence>
<dbReference type="EMBL" id="BQKI01000088">
    <property type="protein sequence ID" value="GJN35983.1"/>
    <property type="molecule type" value="Genomic_DNA"/>
</dbReference>
<dbReference type="AlphaFoldDB" id="A0AAV5FJM5"/>
<dbReference type="Proteomes" id="UP001054889">
    <property type="component" value="Unassembled WGS sequence"/>
</dbReference>
<proteinExistence type="predicted"/>
<name>A0AAV5FJM5_ELECO</name>
<organism evidence="2 3">
    <name type="scientific">Eleusine coracana subsp. coracana</name>
    <dbReference type="NCBI Taxonomy" id="191504"/>
    <lineage>
        <taxon>Eukaryota</taxon>
        <taxon>Viridiplantae</taxon>
        <taxon>Streptophyta</taxon>
        <taxon>Embryophyta</taxon>
        <taxon>Tracheophyta</taxon>
        <taxon>Spermatophyta</taxon>
        <taxon>Magnoliopsida</taxon>
        <taxon>Liliopsida</taxon>
        <taxon>Poales</taxon>
        <taxon>Poaceae</taxon>
        <taxon>PACMAD clade</taxon>
        <taxon>Chloridoideae</taxon>
        <taxon>Cynodonteae</taxon>
        <taxon>Eleusininae</taxon>
        <taxon>Eleusine</taxon>
    </lineage>
</organism>
<reference evidence="2" key="2">
    <citation type="submission" date="2021-12" db="EMBL/GenBank/DDBJ databases">
        <title>Resequencing data analysis of finger millet.</title>
        <authorList>
            <person name="Hatakeyama M."/>
            <person name="Aluri S."/>
            <person name="Balachadran M.T."/>
            <person name="Sivarajan S.R."/>
            <person name="Poveda L."/>
            <person name="Shimizu-Inatsugi R."/>
            <person name="Schlapbach R."/>
            <person name="Sreeman S.M."/>
            <person name="Shimizu K.K."/>
        </authorList>
    </citation>
    <scope>NUCLEOTIDE SEQUENCE</scope>
</reference>
<feature type="region of interest" description="Disordered" evidence="1">
    <location>
        <begin position="1"/>
        <end position="52"/>
    </location>
</feature>
<protein>
    <submittedName>
        <fullName evidence="2">Uncharacterized protein</fullName>
    </submittedName>
</protein>
<comment type="caution">
    <text evidence="2">The sequence shown here is derived from an EMBL/GenBank/DDBJ whole genome shotgun (WGS) entry which is preliminary data.</text>
</comment>